<feature type="compositionally biased region" description="Polar residues" evidence="4">
    <location>
        <begin position="330"/>
        <end position="350"/>
    </location>
</feature>
<feature type="compositionally biased region" description="Basic and acidic residues" evidence="4">
    <location>
        <begin position="610"/>
        <end position="622"/>
    </location>
</feature>
<dbReference type="InterPro" id="IPR001487">
    <property type="entry name" value="Bromodomain"/>
</dbReference>
<evidence type="ECO:0000256" key="4">
    <source>
        <dbReference type="SAM" id="MobiDB-lite"/>
    </source>
</evidence>
<evidence type="ECO:0000256" key="2">
    <source>
        <dbReference type="PROSITE-ProRule" id="PRU00035"/>
    </source>
</evidence>
<feature type="region of interest" description="Disordered" evidence="4">
    <location>
        <begin position="330"/>
        <end position="357"/>
    </location>
</feature>
<dbReference type="STRING" id="67801.A0A1B0BLY6"/>
<proteinExistence type="predicted"/>
<keyword evidence="1 2" id="KW-0103">Bromodomain</keyword>
<dbReference type="Gene3D" id="1.20.920.10">
    <property type="entry name" value="Bromodomain-like"/>
    <property type="match status" value="1"/>
</dbReference>
<evidence type="ECO:0000259" key="5">
    <source>
        <dbReference type="PROSITE" id="PS50014"/>
    </source>
</evidence>
<feature type="compositionally biased region" description="Acidic residues" evidence="4">
    <location>
        <begin position="426"/>
        <end position="438"/>
    </location>
</feature>
<evidence type="ECO:0000313" key="6">
    <source>
        <dbReference type="EnsemblMetazoa" id="GPPI034270-PA"/>
    </source>
</evidence>
<dbReference type="EnsemblMetazoa" id="GPPI034270-RA">
    <property type="protein sequence ID" value="GPPI034270-PA"/>
    <property type="gene ID" value="GPPI034270"/>
</dbReference>
<feature type="compositionally biased region" description="Basic and acidic residues" evidence="4">
    <location>
        <begin position="650"/>
        <end position="662"/>
    </location>
</feature>
<dbReference type="SUPFAM" id="SSF47370">
    <property type="entry name" value="Bromodomain"/>
    <property type="match status" value="1"/>
</dbReference>
<dbReference type="PANTHER" id="PTHR15398:SF4">
    <property type="entry name" value="BROMODOMAIN-CONTAINING PROTEIN 8 ISOFORM X1"/>
    <property type="match status" value="1"/>
</dbReference>
<feature type="domain" description="Bromo" evidence="5">
    <location>
        <begin position="849"/>
        <end position="893"/>
    </location>
</feature>
<organism evidence="6 7">
    <name type="scientific">Glossina palpalis gambiensis</name>
    <dbReference type="NCBI Taxonomy" id="67801"/>
    <lineage>
        <taxon>Eukaryota</taxon>
        <taxon>Metazoa</taxon>
        <taxon>Ecdysozoa</taxon>
        <taxon>Arthropoda</taxon>
        <taxon>Hexapoda</taxon>
        <taxon>Insecta</taxon>
        <taxon>Pterygota</taxon>
        <taxon>Neoptera</taxon>
        <taxon>Endopterygota</taxon>
        <taxon>Diptera</taxon>
        <taxon>Brachycera</taxon>
        <taxon>Muscomorpha</taxon>
        <taxon>Hippoboscoidea</taxon>
        <taxon>Glossinidae</taxon>
        <taxon>Glossina</taxon>
    </lineage>
</organism>
<dbReference type="GO" id="GO:0035267">
    <property type="term" value="C:NuA4 histone acetyltransferase complex"/>
    <property type="evidence" value="ECO:0007669"/>
    <property type="project" value="TreeGrafter"/>
</dbReference>
<feature type="compositionally biased region" description="Basic residues" evidence="4">
    <location>
        <begin position="943"/>
        <end position="952"/>
    </location>
</feature>
<feature type="compositionally biased region" description="Acidic residues" evidence="4">
    <location>
        <begin position="588"/>
        <end position="599"/>
    </location>
</feature>
<evidence type="ECO:0000313" key="7">
    <source>
        <dbReference type="Proteomes" id="UP000092460"/>
    </source>
</evidence>
<name>A0A1B0BLY6_9MUSC</name>
<feature type="compositionally biased region" description="Acidic residues" evidence="4">
    <location>
        <begin position="636"/>
        <end position="649"/>
    </location>
</feature>
<protein>
    <recommendedName>
        <fullName evidence="5">Bromo domain-containing protein</fullName>
    </recommendedName>
</protein>
<dbReference type="SMART" id="SM00297">
    <property type="entry name" value="BROMO"/>
    <property type="match status" value="1"/>
</dbReference>
<sequence length="952" mass="105611">MRMTSVQESLLMDEWSTREQLCLASIVANNGGEQQNWMLSSGTMKLLCVGKTRPNDWFSPKNCAAQYRMLEETEALKLKKCSPGSGDPAENSSVGDVVKRLTEERKQELKTEIKKEQEEYAKLYADIKALQSGNLDDEQLLQMWRDIEKEQEMQRVDEMKLENQLREREERKKEYQRNWRASNALHSASTSSDSLKSSTDTTAVDMDVEEIIGTGKVVLATITTNAQIQTVTPAPLLSSLLKTANVVGAVSNANTISPRSAAPTITTLLTSGSIPNTNQPAIIPSRDDAIQLLARPLSGPPVDTAGPSHNLLSPSQSAPTLSMLLEKTKASVTSESKTQESVNSAKVNVTKNEEEADKEPIPMDIEEDVGTVKAKKNSESSVIETDDTDDPNEEQQLLEVFKNIGNIEELVIDDEEVDFLKGVDEEPPADVAGEEESEFVNKNAAEKTQIVVATSSASETEKSAKEGDSKLLTGKSEVMPKSETISSDDSNDNLPLSAVASLESSKERNANADSNSNESDFLKELEDTSNVKNETIQVDSNSEPAISDINKNEPFDNEQETSNDTKTFDSLALDKTKQEEKEDGELTKEEEEEEEEEEVLQFSTPVKDTSVSKDSIKSDLLDTKIGAETIEKVKDEELEVTEEDVVEEGSDVHNTSDNKPSEESQIEDSSNQQESEDVQTDNNESLISTKMQAPACVSVADTDDDSSTSTLGHKLPQRKSPNETKTDDEMPNLPMPMVTPVATATARSSTLRKLRDRDRSESPMIDEDATIINDHSTNQRLRRRYSSTPVIDSIPNSPASSDRDERDLRTSKKTLLSIYNVLYNSKYSSVIQRVLKQESFQYKSEICLRPMDFQTIKKNIESGLVRNVYELQRDILLMCQNALMITNSRSNNSNLILAFQQECQSVREFMPNHCETVNKSERESKDSKSSSSSMQGNVSRGRSGSRKSLRIS</sequence>
<dbReference type="PANTHER" id="PTHR15398">
    <property type="entry name" value="BROMODOMAIN-CONTAINING PROTEIN 8"/>
    <property type="match status" value="1"/>
</dbReference>
<accession>A0A1B0BLY6</accession>
<feature type="compositionally biased region" description="Basic and acidic residues" evidence="4">
    <location>
        <begin position="459"/>
        <end position="469"/>
    </location>
</feature>
<dbReference type="VEuPathDB" id="VectorBase:GPPI034270"/>
<dbReference type="EMBL" id="JXJN01016609">
    <property type="status" value="NOT_ANNOTATED_CDS"/>
    <property type="molecule type" value="Genomic_DNA"/>
</dbReference>
<dbReference type="InterPro" id="IPR036427">
    <property type="entry name" value="Bromodomain-like_sf"/>
</dbReference>
<dbReference type="Proteomes" id="UP000092460">
    <property type="component" value="Unassembled WGS sequence"/>
</dbReference>
<feature type="coiled-coil region" evidence="3">
    <location>
        <begin position="99"/>
        <end position="178"/>
    </location>
</feature>
<feature type="compositionally biased region" description="Basic and acidic residues" evidence="4">
    <location>
        <begin position="916"/>
        <end position="928"/>
    </location>
</feature>
<evidence type="ECO:0000256" key="1">
    <source>
        <dbReference type="ARBA" id="ARBA00023117"/>
    </source>
</evidence>
<feature type="region of interest" description="Disordered" evidence="4">
    <location>
        <begin position="371"/>
        <end position="391"/>
    </location>
</feature>
<dbReference type="AlphaFoldDB" id="A0A1B0BLY6"/>
<reference evidence="6" key="2">
    <citation type="submission" date="2020-05" db="UniProtKB">
        <authorList>
            <consortium name="EnsemblMetazoa"/>
        </authorList>
    </citation>
    <scope>IDENTIFICATION</scope>
    <source>
        <strain evidence="6">IAEA</strain>
    </source>
</reference>
<reference evidence="7" key="1">
    <citation type="submission" date="2015-01" db="EMBL/GenBank/DDBJ databases">
        <authorList>
            <person name="Aksoy S."/>
            <person name="Warren W."/>
            <person name="Wilson R.K."/>
        </authorList>
    </citation>
    <scope>NUCLEOTIDE SEQUENCE [LARGE SCALE GENOMIC DNA]</scope>
    <source>
        <strain evidence="7">IAEA</strain>
    </source>
</reference>
<keyword evidence="7" id="KW-1185">Reference proteome</keyword>
<keyword evidence="3" id="KW-0175">Coiled coil</keyword>
<feature type="region of interest" description="Disordered" evidence="4">
    <location>
        <begin position="916"/>
        <end position="952"/>
    </location>
</feature>
<dbReference type="PROSITE" id="PS50014">
    <property type="entry name" value="BROMODOMAIN_2"/>
    <property type="match status" value="1"/>
</dbReference>
<feature type="region of interest" description="Disordered" evidence="4">
    <location>
        <begin position="426"/>
        <end position="808"/>
    </location>
</feature>
<feature type="compositionally biased region" description="Polar residues" evidence="4">
    <location>
        <begin position="786"/>
        <end position="800"/>
    </location>
</feature>
<evidence type="ECO:0000256" key="3">
    <source>
        <dbReference type="SAM" id="Coils"/>
    </source>
</evidence>
<feature type="compositionally biased region" description="Polar residues" evidence="4">
    <location>
        <begin position="528"/>
        <end position="544"/>
    </location>
</feature>
<feature type="compositionally biased region" description="Basic and acidic residues" evidence="4">
    <location>
        <begin position="572"/>
        <end position="587"/>
    </location>
</feature>
<dbReference type="Pfam" id="PF00439">
    <property type="entry name" value="Bromodomain"/>
    <property type="match status" value="1"/>
</dbReference>
<feature type="compositionally biased region" description="Polar residues" evidence="4">
    <location>
        <begin position="680"/>
        <end position="691"/>
    </location>
</feature>